<accession>A0A0D2K8M3</accession>
<dbReference type="PANTHER" id="PTHR22850">
    <property type="entry name" value="WD40 REPEAT FAMILY"/>
    <property type="match status" value="1"/>
</dbReference>
<evidence type="ECO:0000256" key="2">
    <source>
        <dbReference type="ARBA" id="ARBA00022574"/>
    </source>
</evidence>
<dbReference type="InterPro" id="IPR022052">
    <property type="entry name" value="Histone-bd_RBBP4-like_N"/>
</dbReference>
<evidence type="ECO:0000256" key="3">
    <source>
        <dbReference type="ARBA" id="ARBA00022737"/>
    </source>
</evidence>
<dbReference type="Proteomes" id="UP000054498">
    <property type="component" value="Unassembled WGS sequence"/>
</dbReference>
<dbReference type="EMBL" id="KK100359">
    <property type="protein sequence ID" value="KIZ06543.1"/>
    <property type="molecule type" value="Genomic_DNA"/>
</dbReference>
<organism evidence="5 6">
    <name type="scientific">Monoraphidium neglectum</name>
    <dbReference type="NCBI Taxonomy" id="145388"/>
    <lineage>
        <taxon>Eukaryota</taxon>
        <taxon>Viridiplantae</taxon>
        <taxon>Chlorophyta</taxon>
        <taxon>core chlorophytes</taxon>
        <taxon>Chlorophyceae</taxon>
        <taxon>CS clade</taxon>
        <taxon>Sphaeropleales</taxon>
        <taxon>Selenastraceae</taxon>
        <taxon>Monoraphidium</taxon>
    </lineage>
</organism>
<keyword evidence="6" id="KW-1185">Reference proteome</keyword>
<dbReference type="GO" id="GO:0061733">
    <property type="term" value="F:protein-lysine-acetyltransferase activity"/>
    <property type="evidence" value="ECO:0007669"/>
    <property type="project" value="UniProtKB-EC"/>
</dbReference>
<keyword evidence="5" id="KW-0012">Acyltransferase</keyword>
<keyword evidence="3" id="KW-0677">Repeat</keyword>
<dbReference type="KEGG" id="mng:MNEG_1416"/>
<dbReference type="InterPro" id="IPR050459">
    <property type="entry name" value="WD_repeat_RBAP46/RBAP48/MSI1"/>
</dbReference>
<keyword evidence="5" id="KW-0808">Transferase</keyword>
<dbReference type="InterPro" id="IPR015943">
    <property type="entry name" value="WD40/YVTN_repeat-like_dom_sf"/>
</dbReference>
<sequence length="178" mass="20411">MDDAQFRIWKTQLVPLIYDWFSNHNLAWPTQACRWGPKLESHTYKDRYRIYLSEQTDAKAHKEPPKLLVVDADLCKPRVASTEVVATWTDFSKCPYVRDVKTVIHPGEVNKIRELPQHPEVLITHTDAPELYVWNIDKQPNRIRGPDKKWPGASVAEAVLTGHVTPANESLFALATSQ</sequence>
<keyword evidence="2" id="KW-0853">WD repeat</keyword>
<dbReference type="Pfam" id="PF12265">
    <property type="entry name" value="CAF1C_H4-bd"/>
    <property type="match status" value="1"/>
</dbReference>
<reference evidence="5 6" key="1">
    <citation type="journal article" date="2013" name="BMC Genomics">
        <title>Reconstruction of the lipid metabolism for the microalga Monoraphidium neglectum from its genome sequence reveals characteristics suitable for biofuel production.</title>
        <authorList>
            <person name="Bogen C."/>
            <person name="Al-Dilaimi A."/>
            <person name="Albersmeier A."/>
            <person name="Wichmann J."/>
            <person name="Grundmann M."/>
            <person name="Rupp O."/>
            <person name="Lauersen K.J."/>
            <person name="Blifernez-Klassen O."/>
            <person name="Kalinowski J."/>
            <person name="Goesmann A."/>
            <person name="Mussgnug J.H."/>
            <person name="Kruse O."/>
        </authorList>
    </citation>
    <scope>NUCLEOTIDE SEQUENCE [LARGE SCALE GENOMIC DNA]</scope>
    <source>
        <strain evidence="5 6">SAG 48.87</strain>
    </source>
</reference>
<dbReference type="STRING" id="145388.A0A0D2K8M3"/>
<name>A0A0D2K8M3_9CHLO</name>
<comment type="similarity">
    <text evidence="1">Belongs to the WD repeat RBAP46/RBAP48/MSI1 family.</text>
</comment>
<dbReference type="Gene3D" id="2.130.10.10">
    <property type="entry name" value="YVTN repeat-like/Quinoprotein amine dehydrogenase"/>
    <property type="match status" value="1"/>
</dbReference>
<evidence type="ECO:0000259" key="4">
    <source>
        <dbReference type="Pfam" id="PF12265"/>
    </source>
</evidence>
<dbReference type="EC" id="2.3.1.48" evidence="5"/>
<dbReference type="RefSeq" id="XP_013905562.1">
    <property type="nucleotide sequence ID" value="XM_014050108.1"/>
</dbReference>
<proteinExistence type="inferred from homology"/>
<evidence type="ECO:0000313" key="5">
    <source>
        <dbReference type="EMBL" id="KIZ06543.1"/>
    </source>
</evidence>
<dbReference type="AlphaFoldDB" id="A0A0D2K8M3"/>
<feature type="domain" description="Histone-binding protein RBBP4-like N-terminal" evidence="4">
    <location>
        <begin position="5"/>
        <end position="73"/>
    </location>
</feature>
<dbReference type="OrthoDB" id="427795at2759"/>
<gene>
    <name evidence="5" type="ORF">MNEG_1416</name>
</gene>
<protein>
    <submittedName>
        <fullName evidence="5">Histone-binding protein RBBP4</fullName>
        <ecNumber evidence="5">2.3.1.48</ecNumber>
    </submittedName>
</protein>
<dbReference type="GeneID" id="25731694"/>
<evidence type="ECO:0000313" key="6">
    <source>
        <dbReference type="Proteomes" id="UP000054498"/>
    </source>
</evidence>
<evidence type="ECO:0000256" key="1">
    <source>
        <dbReference type="ARBA" id="ARBA00009341"/>
    </source>
</evidence>